<evidence type="ECO:0000256" key="1">
    <source>
        <dbReference type="ARBA" id="ARBA00004651"/>
    </source>
</evidence>
<dbReference type="AlphaFoldDB" id="A0A4Y8KRK2"/>
<keyword evidence="7" id="KW-1185">Reference proteome</keyword>
<name>A0A4Y8KRK2_9MICO</name>
<keyword evidence="3" id="KW-0812">Transmembrane</keyword>
<evidence type="ECO:0000313" key="7">
    <source>
        <dbReference type="Proteomes" id="UP000298218"/>
    </source>
</evidence>
<evidence type="ECO:0000256" key="2">
    <source>
        <dbReference type="ARBA" id="ARBA00022475"/>
    </source>
</evidence>
<keyword evidence="4" id="KW-1133">Transmembrane helix</keyword>
<keyword evidence="2" id="KW-1003">Cell membrane</keyword>
<accession>A0A4Y8KRK2</accession>
<dbReference type="PANTHER" id="PTHR30250">
    <property type="entry name" value="PST FAMILY PREDICTED COLANIC ACID TRANSPORTER"/>
    <property type="match status" value="1"/>
</dbReference>
<dbReference type="InterPro" id="IPR050833">
    <property type="entry name" value="Poly_Biosynth_Transport"/>
</dbReference>
<proteinExistence type="predicted"/>
<comment type="subcellular location">
    <subcellularLocation>
        <location evidence="1">Cell membrane</location>
        <topology evidence="1">Multi-pass membrane protein</topology>
    </subcellularLocation>
</comment>
<gene>
    <name evidence="6" type="ORF">E3T53_13235</name>
</gene>
<dbReference type="EMBL" id="SOHQ01000035">
    <property type="protein sequence ID" value="TFD76617.1"/>
    <property type="molecule type" value="Genomic_DNA"/>
</dbReference>
<dbReference type="Proteomes" id="UP000298218">
    <property type="component" value="Unassembled WGS sequence"/>
</dbReference>
<evidence type="ECO:0000313" key="6">
    <source>
        <dbReference type="EMBL" id="TFD76617.1"/>
    </source>
</evidence>
<evidence type="ECO:0000256" key="4">
    <source>
        <dbReference type="ARBA" id="ARBA00022989"/>
    </source>
</evidence>
<sequence>MNKPELKRLPRAKVSGFTLILGATGIAGVASYLVMWIVPNQIGLAGYAVFASLWSFLYLVVGTLGGVQQEVTRATLPIERMPGGRASKARNFGLWAGLLVFLVIVCTSPLWVGFVFPADGWKLVWPLAVGASASVMVAVLAGTLYGASKWKAVALMVSVDAVMRLVAVSVVLIWTDDVVALAWAVALPFPLTLLILWPFFRNSIVGRTQLDVGYRALTWNVSRTMVAAAGTGIMVSGFPLVLGVSSAGEAPELLGLFILTITLTRAPLIIVAMSLQSYFLIMFRDNVESFWKRFLSIQALVFGAAIVLAGAGWLIGPAVFGFLFPGQLQPEGWFIAVLVFSSAFVGAMCISAPAVLARSQHFVYTSGWVVAAMVTVLALLMPLDFTARTCLALVAGPVAGLLIHGIFLATSRRSRPRLITQ</sequence>
<protein>
    <submittedName>
        <fullName evidence="6">Uncharacterized protein</fullName>
    </submittedName>
</protein>
<comment type="caution">
    <text evidence="6">The sequence shown here is derived from an EMBL/GenBank/DDBJ whole genome shotgun (WGS) entry which is preliminary data.</text>
</comment>
<dbReference type="OrthoDB" id="4771963at2"/>
<dbReference type="RefSeq" id="WP_134173469.1">
    <property type="nucleotide sequence ID" value="NZ_SODI01000001.1"/>
</dbReference>
<dbReference type="PANTHER" id="PTHR30250:SF11">
    <property type="entry name" value="O-ANTIGEN TRANSPORTER-RELATED"/>
    <property type="match status" value="1"/>
</dbReference>
<evidence type="ECO:0000256" key="3">
    <source>
        <dbReference type="ARBA" id="ARBA00022692"/>
    </source>
</evidence>
<keyword evidence="5" id="KW-0472">Membrane</keyword>
<evidence type="ECO:0000256" key="5">
    <source>
        <dbReference type="ARBA" id="ARBA00023136"/>
    </source>
</evidence>
<reference evidence="6 7" key="1">
    <citation type="submission" date="2019-03" db="EMBL/GenBank/DDBJ databases">
        <title>Genomics of glacier-inhabiting Cryobacterium strains.</title>
        <authorList>
            <person name="Liu Q."/>
            <person name="Xin Y.-H."/>
        </authorList>
    </citation>
    <scope>NUCLEOTIDE SEQUENCE [LARGE SCALE GENOMIC DNA]</scope>
    <source>
        <strain evidence="6 7">CGMCC 1.4292</strain>
    </source>
</reference>
<organism evidence="6 7">
    <name type="scientific">Cryobacterium psychrophilum</name>
    <dbReference type="NCBI Taxonomy" id="41988"/>
    <lineage>
        <taxon>Bacteria</taxon>
        <taxon>Bacillati</taxon>
        <taxon>Actinomycetota</taxon>
        <taxon>Actinomycetes</taxon>
        <taxon>Micrococcales</taxon>
        <taxon>Microbacteriaceae</taxon>
        <taxon>Cryobacterium</taxon>
    </lineage>
</organism>
<dbReference type="GO" id="GO:0005886">
    <property type="term" value="C:plasma membrane"/>
    <property type="evidence" value="ECO:0007669"/>
    <property type="project" value="UniProtKB-SubCell"/>
</dbReference>